<protein>
    <submittedName>
        <fullName evidence="1">Uncharacterized protein</fullName>
    </submittedName>
</protein>
<proteinExistence type="predicted"/>
<dbReference type="STRING" id="85558.T45_07304"/>
<dbReference type="Proteomes" id="UP000010931">
    <property type="component" value="Unassembled WGS sequence"/>
</dbReference>
<organism evidence="1 2">
    <name type="scientific">Streptomyces turgidiscabies (strain Car8)</name>
    <dbReference type="NCBI Taxonomy" id="698760"/>
    <lineage>
        <taxon>Bacteria</taxon>
        <taxon>Bacillati</taxon>
        <taxon>Actinomycetota</taxon>
        <taxon>Actinomycetes</taxon>
        <taxon>Kitasatosporales</taxon>
        <taxon>Streptomycetaceae</taxon>
        <taxon>Streptomyces</taxon>
    </lineage>
</organism>
<reference evidence="1 2" key="1">
    <citation type="journal article" date="2011" name="Plasmid">
        <title>Streptomyces turgidiscabies Car8 contains a modular pathogenicity island that shares virulence genes with other actinobacterial plant pathogens.</title>
        <authorList>
            <person name="Huguet-Tapia J.C."/>
            <person name="Badger J.H."/>
            <person name="Loria R."/>
            <person name="Pettis G.S."/>
        </authorList>
    </citation>
    <scope>NUCLEOTIDE SEQUENCE [LARGE SCALE GENOMIC DNA]</scope>
    <source>
        <strain evidence="1 2">Car8</strain>
    </source>
</reference>
<evidence type="ECO:0000313" key="1">
    <source>
        <dbReference type="EMBL" id="ELP64260.1"/>
    </source>
</evidence>
<sequence length="205" mass="23252">MMSEFWPIIDIEYVDEYNWVVVPPRAGPSAPFEEWDDMKAWGRDYAKDLWEDRGFDPGPNGVDFVATTLTRCAESFCPPDSQHWLFLHLDHPTDLPIPVCVAIGPAQRPREETLRALTLADDPEAVEPPVVKTFKAERLGEGLTTFRYVPQDDSPHLLACVRYAWQVEEHGADVVMWTAIDDIPRLIGASEDLENLAHSLAIWIP</sequence>
<name>L7F0Z4_STRT8</name>
<gene>
    <name evidence="1" type="ORF">STRTUCAR8_04617</name>
</gene>
<dbReference type="EMBL" id="AEJB01000465">
    <property type="protein sequence ID" value="ELP64260.1"/>
    <property type="molecule type" value="Genomic_DNA"/>
</dbReference>
<dbReference type="AlphaFoldDB" id="L7F0Z4"/>
<keyword evidence="2" id="KW-1185">Reference proteome</keyword>
<comment type="caution">
    <text evidence="1">The sequence shown here is derived from an EMBL/GenBank/DDBJ whole genome shotgun (WGS) entry which is preliminary data.</text>
</comment>
<accession>L7F0Z4</accession>
<evidence type="ECO:0000313" key="2">
    <source>
        <dbReference type="Proteomes" id="UP000010931"/>
    </source>
</evidence>
<dbReference type="PATRIC" id="fig|698760.3.peg.6881"/>